<protein>
    <submittedName>
        <fullName evidence="1">Uncharacterized protein</fullName>
    </submittedName>
</protein>
<name>A0A3S5B030_9PLAT</name>
<reference evidence="1" key="1">
    <citation type="submission" date="2018-11" db="EMBL/GenBank/DDBJ databases">
        <authorList>
            <consortium name="Pathogen Informatics"/>
        </authorList>
    </citation>
    <scope>NUCLEOTIDE SEQUENCE</scope>
</reference>
<dbReference type="AlphaFoldDB" id="A0A3S5B030"/>
<gene>
    <name evidence="1" type="ORF">PXEA_LOCUS35441</name>
</gene>
<organism evidence="1 2">
    <name type="scientific">Protopolystoma xenopodis</name>
    <dbReference type="NCBI Taxonomy" id="117903"/>
    <lineage>
        <taxon>Eukaryota</taxon>
        <taxon>Metazoa</taxon>
        <taxon>Spiralia</taxon>
        <taxon>Lophotrochozoa</taxon>
        <taxon>Platyhelminthes</taxon>
        <taxon>Monogenea</taxon>
        <taxon>Polyopisthocotylea</taxon>
        <taxon>Polystomatidea</taxon>
        <taxon>Polystomatidae</taxon>
        <taxon>Protopolystoma</taxon>
    </lineage>
</organism>
<sequence>MLFCSDDVRHMRDENSARIHRGRREQFFHFPDDVIISRLFALDTGEDHALLSTAVSNFSANYSGANRKGSSITQPPADWHQSLALATQTACLHELFIRHGLDFTLRREDSAVLTVHEKLQHTSTKAGINQIW</sequence>
<keyword evidence="2" id="KW-1185">Reference proteome</keyword>
<evidence type="ECO:0000313" key="2">
    <source>
        <dbReference type="Proteomes" id="UP000784294"/>
    </source>
</evidence>
<comment type="caution">
    <text evidence="1">The sequence shown here is derived from an EMBL/GenBank/DDBJ whole genome shotgun (WGS) entry which is preliminary data.</text>
</comment>
<proteinExistence type="predicted"/>
<dbReference type="Proteomes" id="UP000784294">
    <property type="component" value="Unassembled WGS sequence"/>
</dbReference>
<evidence type="ECO:0000313" key="1">
    <source>
        <dbReference type="EMBL" id="VEL42001.1"/>
    </source>
</evidence>
<accession>A0A3S5B030</accession>
<dbReference type="EMBL" id="CAAALY010272025">
    <property type="protein sequence ID" value="VEL42001.1"/>
    <property type="molecule type" value="Genomic_DNA"/>
</dbReference>